<evidence type="ECO:0000313" key="2">
    <source>
        <dbReference type="EMBL" id="QEC66868.1"/>
    </source>
</evidence>
<name>A0A5B8V946_9BACT</name>
<evidence type="ECO:0008006" key="4">
    <source>
        <dbReference type="Google" id="ProtNLM"/>
    </source>
</evidence>
<dbReference type="KEGG" id="pgin:FRZ67_05960"/>
<dbReference type="AlphaFoldDB" id="A0A5B8V946"/>
<sequence>MKRTFFTISLLASLAIVTCIALVSCANRKNLSDDKPKTTGDGGYQTLPDTAYSGKTLFGAKIQHDKSENQIYVAKQMHLSCIRPSSISMDTYTSLPEPLVQFHKAGFICVTNVNATNTSGSNIVEYLHGADTIQFKKAFKQLCEDVKNNIGVDNFIAVIENEPINLKYYKGDFKNYLEELRMCIEIAKPYHIKVVSGAMHLQLVQAVKDKITGDIRVEHTRQLMDFERTHEVYATNIHHKFQPEKSKRDISDFVSLSKWLSNYTGHAVMTNEISMKGVTPQLITGYLKMAREANYPIYMFWSGDTFNGVRSAGSNSAGDALNSGGTLSELGKAVAEFKK</sequence>
<reference evidence="2 3" key="1">
    <citation type="journal article" date="2016" name="Int. J. Syst. Evol. Microbiol.">
        <title>Panacibacter ginsenosidivorans gen. nov., sp. nov., with ginsenoside converting activity isolated from soil of a ginseng field.</title>
        <authorList>
            <person name="Siddiqi M.Z."/>
            <person name="Muhammad Shafi S."/>
            <person name="Choi K.D."/>
            <person name="Im W.T."/>
        </authorList>
    </citation>
    <scope>NUCLEOTIDE SEQUENCE [LARGE SCALE GENOMIC DNA]</scope>
    <source>
        <strain evidence="2 3">Gsoil1550</strain>
    </source>
</reference>
<dbReference type="EMBL" id="CP042435">
    <property type="protein sequence ID" value="QEC66868.1"/>
    <property type="molecule type" value="Genomic_DNA"/>
</dbReference>
<dbReference type="PROSITE" id="PS51257">
    <property type="entry name" value="PROKAR_LIPOPROTEIN"/>
    <property type="match status" value="1"/>
</dbReference>
<feature type="signal peptide" evidence="1">
    <location>
        <begin position="1"/>
        <end position="26"/>
    </location>
</feature>
<keyword evidence="1" id="KW-0732">Signal</keyword>
<dbReference type="RefSeq" id="WP_147188668.1">
    <property type="nucleotide sequence ID" value="NZ_CP042435.1"/>
</dbReference>
<accession>A0A5B8V946</accession>
<evidence type="ECO:0000313" key="3">
    <source>
        <dbReference type="Proteomes" id="UP000321533"/>
    </source>
</evidence>
<proteinExistence type="predicted"/>
<gene>
    <name evidence="2" type="ORF">FRZ67_05960</name>
</gene>
<evidence type="ECO:0000256" key="1">
    <source>
        <dbReference type="SAM" id="SignalP"/>
    </source>
</evidence>
<organism evidence="2 3">
    <name type="scientific">Panacibacter ginsenosidivorans</name>
    <dbReference type="NCBI Taxonomy" id="1813871"/>
    <lineage>
        <taxon>Bacteria</taxon>
        <taxon>Pseudomonadati</taxon>
        <taxon>Bacteroidota</taxon>
        <taxon>Chitinophagia</taxon>
        <taxon>Chitinophagales</taxon>
        <taxon>Chitinophagaceae</taxon>
        <taxon>Panacibacter</taxon>
    </lineage>
</organism>
<keyword evidence="3" id="KW-1185">Reference proteome</keyword>
<protein>
    <recommendedName>
        <fullName evidence="4">Glycoside hydrolase family 5 domain-containing protein</fullName>
    </recommendedName>
</protein>
<dbReference type="Proteomes" id="UP000321533">
    <property type="component" value="Chromosome"/>
</dbReference>
<feature type="chain" id="PRO_5022905143" description="Glycoside hydrolase family 5 domain-containing protein" evidence="1">
    <location>
        <begin position="27"/>
        <end position="339"/>
    </location>
</feature>